<dbReference type="InterPro" id="IPR050825">
    <property type="entry name" value="RBM42_RBP45_47-like"/>
</dbReference>
<sequence length="265" mass="29642">MSGSNHSHTSYSYDPLNTTEQSQAYYGYDYSYPSTNQYSNSANAATYEGYDYSTYSANSYYYPTTSTNSVSTASTATVVEAPPSIISPSVSISAAATSSNKTGSTHQQERGITSISHGPLKDEMLGVSTEMLIGNLNKQQNSKKKQKTIIRAAGGEVWEDPTLLEWDLNDFRLFCGDLGNEVTDEVLYKAFSRYSSIQKAKVVRDKRTGKSKGYGFVSFKDADEFVKAWKEMNGKYVGNRPIKLRKSTWKERNMDVKSKKHHPYK</sequence>
<dbReference type="Pfam" id="PF00076">
    <property type="entry name" value="RRM_1"/>
    <property type="match status" value="1"/>
</dbReference>
<dbReference type="PROSITE" id="PS50102">
    <property type="entry name" value="RRM"/>
    <property type="match status" value="1"/>
</dbReference>
<dbReference type="Gene3D" id="3.30.70.330">
    <property type="match status" value="1"/>
</dbReference>
<dbReference type="AlphaFoldDB" id="A0A9N9IG97"/>
<dbReference type="InterPro" id="IPR012677">
    <property type="entry name" value="Nucleotide-bd_a/b_plait_sf"/>
</dbReference>
<dbReference type="GO" id="GO:0003729">
    <property type="term" value="F:mRNA binding"/>
    <property type="evidence" value="ECO:0007669"/>
    <property type="project" value="InterPro"/>
</dbReference>
<evidence type="ECO:0000259" key="3">
    <source>
        <dbReference type="PROSITE" id="PS50102"/>
    </source>
</evidence>
<keyword evidence="5" id="KW-1185">Reference proteome</keyword>
<evidence type="ECO:0000313" key="4">
    <source>
        <dbReference type="EMBL" id="CAG8734836.1"/>
    </source>
</evidence>
<dbReference type="InterPro" id="IPR000504">
    <property type="entry name" value="RRM_dom"/>
</dbReference>
<gene>
    <name evidence="4" type="ORF">AMORRO_LOCUS14299</name>
</gene>
<dbReference type="Proteomes" id="UP000789342">
    <property type="component" value="Unassembled WGS sequence"/>
</dbReference>
<dbReference type="InterPro" id="IPR034215">
    <property type="entry name" value="RBM42_RRM"/>
</dbReference>
<evidence type="ECO:0000256" key="2">
    <source>
        <dbReference type="PROSITE-ProRule" id="PRU00176"/>
    </source>
</evidence>
<proteinExistence type="predicted"/>
<dbReference type="PANTHER" id="PTHR47640">
    <property type="entry name" value="TRNA SELENOCYSTEINE 1-ASSOCIATED PROTEIN 1-RELATED-RELATED"/>
    <property type="match status" value="1"/>
</dbReference>
<dbReference type="CDD" id="cd12383">
    <property type="entry name" value="RRM_RBM42"/>
    <property type="match status" value="1"/>
</dbReference>
<dbReference type="InterPro" id="IPR035979">
    <property type="entry name" value="RBD_domain_sf"/>
</dbReference>
<dbReference type="SUPFAM" id="SSF54928">
    <property type="entry name" value="RNA-binding domain, RBD"/>
    <property type="match status" value="1"/>
</dbReference>
<protein>
    <submittedName>
        <fullName evidence="4">11405_t:CDS:1</fullName>
    </submittedName>
</protein>
<evidence type="ECO:0000256" key="1">
    <source>
        <dbReference type="ARBA" id="ARBA00022884"/>
    </source>
</evidence>
<name>A0A9N9IG97_9GLOM</name>
<reference evidence="4" key="1">
    <citation type="submission" date="2021-06" db="EMBL/GenBank/DDBJ databases">
        <authorList>
            <person name="Kallberg Y."/>
            <person name="Tangrot J."/>
            <person name="Rosling A."/>
        </authorList>
    </citation>
    <scope>NUCLEOTIDE SEQUENCE</scope>
    <source>
        <strain evidence="4">CL551</strain>
    </source>
</reference>
<dbReference type="PANTHER" id="PTHR47640:SF11">
    <property type="entry name" value="RNA-BINDING PROTEIN 42"/>
    <property type="match status" value="1"/>
</dbReference>
<dbReference type="SMART" id="SM00360">
    <property type="entry name" value="RRM"/>
    <property type="match status" value="1"/>
</dbReference>
<organism evidence="4 5">
    <name type="scientific">Acaulospora morrowiae</name>
    <dbReference type="NCBI Taxonomy" id="94023"/>
    <lineage>
        <taxon>Eukaryota</taxon>
        <taxon>Fungi</taxon>
        <taxon>Fungi incertae sedis</taxon>
        <taxon>Mucoromycota</taxon>
        <taxon>Glomeromycotina</taxon>
        <taxon>Glomeromycetes</taxon>
        <taxon>Diversisporales</taxon>
        <taxon>Acaulosporaceae</taxon>
        <taxon>Acaulospora</taxon>
    </lineage>
</organism>
<feature type="domain" description="RRM" evidence="3">
    <location>
        <begin position="171"/>
        <end position="249"/>
    </location>
</feature>
<dbReference type="OrthoDB" id="1749473at2759"/>
<keyword evidence="1 2" id="KW-0694">RNA-binding</keyword>
<comment type="caution">
    <text evidence="4">The sequence shown here is derived from an EMBL/GenBank/DDBJ whole genome shotgun (WGS) entry which is preliminary data.</text>
</comment>
<evidence type="ECO:0000313" key="5">
    <source>
        <dbReference type="Proteomes" id="UP000789342"/>
    </source>
</evidence>
<accession>A0A9N9IG97</accession>
<dbReference type="EMBL" id="CAJVPV010027746">
    <property type="protein sequence ID" value="CAG8734836.1"/>
    <property type="molecule type" value="Genomic_DNA"/>
</dbReference>